<dbReference type="RefSeq" id="WP_120161623.1">
    <property type="nucleotide sequence ID" value="NZ_AP018135.1"/>
</dbReference>
<comment type="subcellular location">
    <subcellularLocation>
        <location evidence="1">Membrane</location>
        <topology evidence="1">Multi-pass membrane protein</topology>
    </subcellularLocation>
</comment>
<dbReference type="EMBL" id="LR214972">
    <property type="protein sequence ID" value="VEU63627.1"/>
    <property type="molecule type" value="Genomic_DNA"/>
</dbReference>
<keyword evidence="3" id="KW-0444">Lipid biosynthesis</keyword>
<feature type="transmembrane region" description="Helical" evidence="13">
    <location>
        <begin position="187"/>
        <end position="211"/>
    </location>
</feature>
<keyword evidence="7" id="KW-0443">Lipid metabolism</keyword>
<evidence type="ECO:0000256" key="13">
    <source>
        <dbReference type="SAM" id="Phobius"/>
    </source>
</evidence>
<feature type="transmembrane region" description="Helical" evidence="13">
    <location>
        <begin position="32"/>
        <end position="52"/>
    </location>
</feature>
<evidence type="ECO:0000256" key="2">
    <source>
        <dbReference type="ARBA" id="ARBA00010441"/>
    </source>
</evidence>
<evidence type="ECO:0000256" key="11">
    <source>
        <dbReference type="NCBIfam" id="TIGR00560"/>
    </source>
</evidence>
<dbReference type="PANTHER" id="PTHR14269">
    <property type="entry name" value="CDP-DIACYLGLYCEROL--GLYCEROL-3-PHOSPHATE 3-PHOSPHATIDYLTRANSFERASE-RELATED"/>
    <property type="match status" value="1"/>
</dbReference>
<dbReference type="AlphaFoldDB" id="A0A449AF75"/>
<sequence length="219" mass="25333">MKAKLNLNVIKTKFNNTFSNLKNIKKENIPNYLTILRMILIVPLLILFPFMWIYKGEYSYDVGIVAFTLIIFIIAMATDYVDGYLARKWNAISSFGKLWDPLADKVITTSVLIFLSFYNIIPFWITVIFIIRDLVVDGTRVVLNKHNINIAASFYGKLKTMVLSFAIVFVSVAYLSAPWIFNNVYWAVLLFNIPTLIALGLSLYAAFDYIYPHRHLFFK</sequence>
<keyword evidence="5 13" id="KW-0812">Transmembrane</keyword>
<protein>
    <recommendedName>
        <fullName evidence="11">CDP-diacylglycerol--glycerol-3-phosphate 3-phosphatidyltransferase</fullName>
        <ecNumber evidence="11">2.7.8.5</ecNumber>
    </recommendedName>
</protein>
<evidence type="ECO:0000256" key="12">
    <source>
        <dbReference type="RuleBase" id="RU003750"/>
    </source>
</evidence>
<evidence type="ECO:0000256" key="1">
    <source>
        <dbReference type="ARBA" id="ARBA00004141"/>
    </source>
</evidence>
<evidence type="ECO:0000313" key="15">
    <source>
        <dbReference type="Proteomes" id="UP000289952"/>
    </source>
</evidence>
<proteinExistence type="inferred from homology"/>
<dbReference type="InterPro" id="IPR004570">
    <property type="entry name" value="Phosphatidylglycerol_P_synth"/>
</dbReference>
<dbReference type="Proteomes" id="UP000289952">
    <property type="component" value="Chromosome"/>
</dbReference>
<reference evidence="14 15" key="1">
    <citation type="submission" date="2019-01" db="EMBL/GenBank/DDBJ databases">
        <authorList>
            <consortium name="Pathogen Informatics"/>
        </authorList>
    </citation>
    <scope>NUCLEOTIDE SEQUENCE [LARGE SCALE GENOMIC DNA]</scope>
    <source>
        <strain evidence="14 15">NCTC10118</strain>
    </source>
</reference>
<organism evidence="14 15">
    <name type="scientific">Mycoplasmopsis bovirhinis</name>
    <dbReference type="NCBI Taxonomy" id="29553"/>
    <lineage>
        <taxon>Bacteria</taxon>
        <taxon>Bacillati</taxon>
        <taxon>Mycoplasmatota</taxon>
        <taxon>Mycoplasmoidales</taxon>
        <taxon>Metamycoplasmataceae</taxon>
        <taxon>Mycoplasmopsis</taxon>
    </lineage>
</organism>
<comment type="similarity">
    <text evidence="2 12">Belongs to the CDP-alcohol phosphatidyltransferase class-I family.</text>
</comment>
<dbReference type="EC" id="2.7.8.5" evidence="11"/>
<dbReference type="InterPro" id="IPR000462">
    <property type="entry name" value="CDP-OH_P_trans"/>
</dbReference>
<feature type="transmembrane region" description="Helical" evidence="13">
    <location>
        <begin position="106"/>
        <end position="131"/>
    </location>
</feature>
<dbReference type="OrthoDB" id="9796672at2"/>
<dbReference type="PIRSF" id="PIRSF000847">
    <property type="entry name" value="Phos_ph_gly_syn"/>
    <property type="match status" value="1"/>
</dbReference>
<feature type="transmembrane region" description="Helical" evidence="13">
    <location>
        <begin position="64"/>
        <end position="86"/>
    </location>
</feature>
<dbReference type="Gene3D" id="1.20.120.1760">
    <property type="match status" value="1"/>
</dbReference>
<evidence type="ECO:0000256" key="7">
    <source>
        <dbReference type="ARBA" id="ARBA00023098"/>
    </source>
</evidence>
<keyword evidence="15" id="KW-1185">Reference proteome</keyword>
<gene>
    <name evidence="14" type="primary">pgsA</name>
    <name evidence="14" type="ORF">NCTC10118_00676</name>
</gene>
<keyword evidence="8 13" id="KW-0472">Membrane</keyword>
<dbReference type="InterPro" id="IPR048254">
    <property type="entry name" value="CDP_ALCOHOL_P_TRANSF_CS"/>
</dbReference>
<evidence type="ECO:0000256" key="5">
    <source>
        <dbReference type="ARBA" id="ARBA00022692"/>
    </source>
</evidence>
<evidence type="ECO:0000256" key="10">
    <source>
        <dbReference type="ARBA" id="ARBA00023264"/>
    </source>
</evidence>
<evidence type="ECO:0000256" key="4">
    <source>
        <dbReference type="ARBA" id="ARBA00022679"/>
    </source>
</evidence>
<evidence type="ECO:0000313" key="14">
    <source>
        <dbReference type="EMBL" id="VEU63627.1"/>
    </source>
</evidence>
<feature type="transmembrane region" description="Helical" evidence="13">
    <location>
        <begin position="162"/>
        <end position="181"/>
    </location>
</feature>
<name>A0A449AF75_9BACT</name>
<accession>A0A449AF75</accession>
<dbReference type="InterPro" id="IPR043130">
    <property type="entry name" value="CDP-OH_PTrfase_TM_dom"/>
</dbReference>
<evidence type="ECO:0000256" key="8">
    <source>
        <dbReference type="ARBA" id="ARBA00023136"/>
    </source>
</evidence>
<dbReference type="GO" id="GO:0046474">
    <property type="term" value="P:glycerophospholipid biosynthetic process"/>
    <property type="evidence" value="ECO:0007669"/>
    <property type="project" value="TreeGrafter"/>
</dbReference>
<evidence type="ECO:0000256" key="6">
    <source>
        <dbReference type="ARBA" id="ARBA00022989"/>
    </source>
</evidence>
<keyword evidence="4 12" id="KW-0808">Transferase</keyword>
<keyword evidence="9" id="KW-0594">Phospholipid biosynthesis</keyword>
<dbReference type="NCBIfam" id="TIGR00560">
    <property type="entry name" value="pgsA"/>
    <property type="match status" value="1"/>
</dbReference>
<dbReference type="PROSITE" id="PS00379">
    <property type="entry name" value="CDP_ALCOHOL_P_TRANSF"/>
    <property type="match status" value="1"/>
</dbReference>
<dbReference type="Pfam" id="PF01066">
    <property type="entry name" value="CDP-OH_P_transf"/>
    <property type="match status" value="1"/>
</dbReference>
<evidence type="ECO:0000256" key="3">
    <source>
        <dbReference type="ARBA" id="ARBA00022516"/>
    </source>
</evidence>
<evidence type="ECO:0000256" key="9">
    <source>
        <dbReference type="ARBA" id="ARBA00023209"/>
    </source>
</evidence>
<keyword evidence="10" id="KW-1208">Phospholipid metabolism</keyword>
<keyword evidence="6 13" id="KW-1133">Transmembrane helix</keyword>
<dbReference type="PANTHER" id="PTHR14269:SF62">
    <property type="entry name" value="CDP-DIACYLGLYCEROL--GLYCEROL-3-PHOSPHATE 3-PHOSPHATIDYLTRANSFERASE 1, CHLOROPLASTIC"/>
    <property type="match status" value="1"/>
</dbReference>
<dbReference type="GO" id="GO:0008444">
    <property type="term" value="F:CDP-diacylglycerol-glycerol-3-phosphate 3-phosphatidyltransferase activity"/>
    <property type="evidence" value="ECO:0007669"/>
    <property type="project" value="UniProtKB-UniRule"/>
</dbReference>
<dbReference type="InterPro" id="IPR050324">
    <property type="entry name" value="CDP-alcohol_PTase-I"/>
</dbReference>
<dbReference type="GO" id="GO:0016020">
    <property type="term" value="C:membrane"/>
    <property type="evidence" value="ECO:0007669"/>
    <property type="project" value="UniProtKB-SubCell"/>
</dbReference>